<proteinExistence type="predicted"/>
<keyword evidence="1" id="KW-1133">Transmembrane helix</keyword>
<protein>
    <submittedName>
        <fullName evidence="2">Uncharacterized protein</fullName>
    </submittedName>
</protein>
<dbReference type="AlphaFoldDB" id="A0A2M8J5W6"/>
<feature type="transmembrane region" description="Helical" evidence="1">
    <location>
        <begin position="6"/>
        <end position="26"/>
    </location>
</feature>
<dbReference type="OrthoDB" id="9807249at2"/>
<name>A0A2M8J5W6_9RHOB</name>
<sequence>MRFNRLLVQAYRLASILIVSGFLMLCQPFVQELFAWGFPVLLTGVILFMVLDHIPEKTVNTEEA</sequence>
<evidence type="ECO:0000313" key="3">
    <source>
        <dbReference type="Proteomes" id="UP000231553"/>
    </source>
</evidence>
<keyword evidence="1" id="KW-0472">Membrane</keyword>
<dbReference type="Proteomes" id="UP000231553">
    <property type="component" value="Unassembled WGS sequence"/>
</dbReference>
<keyword evidence="1" id="KW-0812">Transmembrane</keyword>
<dbReference type="EMBL" id="PGTB01000004">
    <property type="protein sequence ID" value="PJE38162.1"/>
    <property type="molecule type" value="Genomic_DNA"/>
</dbReference>
<evidence type="ECO:0000313" key="2">
    <source>
        <dbReference type="EMBL" id="PJE38162.1"/>
    </source>
</evidence>
<organism evidence="2 3">
    <name type="scientific">Pseudooceanicola lipolyticus</name>
    <dbReference type="NCBI Taxonomy" id="2029104"/>
    <lineage>
        <taxon>Bacteria</taxon>
        <taxon>Pseudomonadati</taxon>
        <taxon>Pseudomonadota</taxon>
        <taxon>Alphaproteobacteria</taxon>
        <taxon>Rhodobacterales</taxon>
        <taxon>Paracoccaceae</taxon>
        <taxon>Pseudooceanicola</taxon>
    </lineage>
</organism>
<keyword evidence="3" id="KW-1185">Reference proteome</keyword>
<gene>
    <name evidence="2" type="ORF">CVM52_03195</name>
</gene>
<dbReference type="RefSeq" id="WP_100161155.1">
    <property type="nucleotide sequence ID" value="NZ_PGTB01000004.1"/>
</dbReference>
<reference evidence="2 3" key="1">
    <citation type="journal article" date="2018" name="Int. J. Syst. Evol. Microbiol.">
        <title>Pseudooceanicola lipolyticus sp. nov., a marine alphaproteobacterium, reclassification of Oceanicola flagellatus as Pseudooceanicola flagellatus comb. nov. and emended description of the genus Pseudooceanicola.</title>
        <authorList>
            <person name="Huang M.-M."/>
            <person name="Guo L.-L."/>
            <person name="Wu Y.-H."/>
            <person name="Lai Q.-L."/>
            <person name="Shao Z.-Z."/>
            <person name="Wang C.-S."/>
            <person name="Wu M."/>
            <person name="Xu X.-W."/>
        </authorList>
    </citation>
    <scope>NUCLEOTIDE SEQUENCE [LARGE SCALE GENOMIC DNA]</scope>
    <source>
        <strain evidence="2 3">157</strain>
    </source>
</reference>
<feature type="transmembrane region" description="Helical" evidence="1">
    <location>
        <begin position="33"/>
        <end position="51"/>
    </location>
</feature>
<comment type="caution">
    <text evidence="2">The sequence shown here is derived from an EMBL/GenBank/DDBJ whole genome shotgun (WGS) entry which is preliminary data.</text>
</comment>
<evidence type="ECO:0000256" key="1">
    <source>
        <dbReference type="SAM" id="Phobius"/>
    </source>
</evidence>
<accession>A0A2M8J5W6</accession>